<keyword evidence="2" id="KW-0680">Restriction system</keyword>
<dbReference type="GO" id="GO:0032259">
    <property type="term" value="P:methylation"/>
    <property type="evidence" value="ECO:0007669"/>
    <property type="project" value="InterPro"/>
</dbReference>
<dbReference type="InterPro" id="IPR050742">
    <property type="entry name" value="Helicase_Restrict-Modif_Enz"/>
</dbReference>
<reference evidence="5" key="1">
    <citation type="submission" date="2021-06" db="EMBL/GenBank/DDBJ databases">
        <title>Collection of gut derived symbiotic bacterial strains cultured from healthy donors.</title>
        <authorList>
            <person name="Lin H."/>
            <person name="Littmann E."/>
            <person name="Pamer E.G."/>
        </authorList>
    </citation>
    <scope>NUCLEOTIDE SEQUENCE</scope>
    <source>
        <strain evidence="5">MSK.19.85</strain>
    </source>
</reference>
<dbReference type="SUPFAM" id="SSF52540">
    <property type="entry name" value="P-loop containing nucleoside triphosphate hydrolases"/>
    <property type="match status" value="1"/>
</dbReference>
<dbReference type="Pfam" id="PF00271">
    <property type="entry name" value="Helicase_C"/>
    <property type="match status" value="1"/>
</dbReference>
<dbReference type="InterPro" id="IPR003356">
    <property type="entry name" value="DNA_methylase_A-5"/>
</dbReference>
<evidence type="ECO:0000256" key="2">
    <source>
        <dbReference type="ARBA" id="ARBA00022747"/>
    </source>
</evidence>
<dbReference type="RefSeq" id="WP_196023461.1">
    <property type="nucleotide sequence ID" value="NZ_JADPFR010000257.1"/>
</dbReference>
<dbReference type="InterPro" id="IPR027417">
    <property type="entry name" value="P-loop_NTPase"/>
</dbReference>
<dbReference type="SUPFAM" id="SSF53335">
    <property type="entry name" value="S-adenosyl-L-methionine-dependent methyltransferases"/>
    <property type="match status" value="1"/>
</dbReference>
<dbReference type="InterPro" id="IPR053980">
    <property type="entry name" value="ISP_coupler"/>
</dbReference>
<dbReference type="InterPro" id="IPR002052">
    <property type="entry name" value="DNA_methylase_N6_adenine_CS"/>
</dbReference>
<dbReference type="GO" id="GO:0016787">
    <property type="term" value="F:hydrolase activity"/>
    <property type="evidence" value="ECO:0007669"/>
    <property type="project" value="InterPro"/>
</dbReference>
<dbReference type="CDD" id="cd18785">
    <property type="entry name" value="SF2_C"/>
    <property type="match status" value="1"/>
</dbReference>
<dbReference type="PANTHER" id="PTHR47396:SF1">
    <property type="entry name" value="ATP-DEPENDENT HELICASE IRC3-RELATED"/>
    <property type="match status" value="1"/>
</dbReference>
<dbReference type="PRINTS" id="PR00507">
    <property type="entry name" value="N12N6MTFRASE"/>
</dbReference>
<dbReference type="Gene3D" id="3.40.50.150">
    <property type="entry name" value="Vaccinia Virus protein VP39"/>
    <property type="match status" value="1"/>
</dbReference>
<dbReference type="Pfam" id="PF04851">
    <property type="entry name" value="ResIII"/>
    <property type="match status" value="1"/>
</dbReference>
<dbReference type="PROSITE" id="PS51192">
    <property type="entry name" value="HELICASE_ATP_BIND_1"/>
    <property type="match status" value="1"/>
</dbReference>
<gene>
    <name evidence="5" type="ORF">KSX14_02440</name>
</gene>
<evidence type="ECO:0000259" key="4">
    <source>
        <dbReference type="PROSITE" id="PS51194"/>
    </source>
</evidence>
<name>A0AAP2IG44_PHOVU</name>
<accession>A0AAP2IG44</accession>
<dbReference type="SMART" id="SM00487">
    <property type="entry name" value="DEXDc"/>
    <property type="match status" value="1"/>
</dbReference>
<dbReference type="PROSITE" id="PS00092">
    <property type="entry name" value="N6_MTASE"/>
    <property type="match status" value="1"/>
</dbReference>
<dbReference type="GO" id="GO:0005829">
    <property type="term" value="C:cytosol"/>
    <property type="evidence" value="ECO:0007669"/>
    <property type="project" value="TreeGrafter"/>
</dbReference>
<dbReference type="PANTHER" id="PTHR47396">
    <property type="entry name" value="TYPE I RESTRICTION ENZYME ECOKI R PROTEIN"/>
    <property type="match status" value="1"/>
</dbReference>
<dbReference type="InterPro" id="IPR011856">
    <property type="entry name" value="tRNA_endonuc-like_dom_sf"/>
</dbReference>
<dbReference type="Pfam" id="PF02384">
    <property type="entry name" value="N6_Mtase"/>
    <property type="match status" value="1"/>
</dbReference>
<keyword evidence="5" id="KW-0067">ATP-binding</keyword>
<comment type="similarity">
    <text evidence="1">Belongs to the N(4)/N(6)-methyltransferase family.</text>
</comment>
<keyword evidence="5" id="KW-0347">Helicase</keyword>
<protein>
    <submittedName>
        <fullName evidence="5">DEAD/DEAH box helicase family protein</fullName>
    </submittedName>
</protein>
<dbReference type="GO" id="GO:0008170">
    <property type="term" value="F:N-methyltransferase activity"/>
    <property type="evidence" value="ECO:0007669"/>
    <property type="project" value="InterPro"/>
</dbReference>
<dbReference type="EMBL" id="JAHOGA010000003">
    <property type="protein sequence ID" value="MBV3487505.1"/>
    <property type="molecule type" value="Genomic_DNA"/>
</dbReference>
<sequence>MNFKDILHKFRTESFTEREKGTKFERLMRSWLLTDPRYNELEKVWLWEDFPGRRDFGGTDTGIDLVAKTEMGDYWAIQCKCYAEDAVIDKPAVDSFLATSSRTFTNEVTYQTTRFAKRIWISTTNHWGSNAEEAIRHQDPPFSRVGLIDLNSSCVDWQKLMDGLTGTSALVEGKKPRRHQLDAISKAYTHYITENNNRGKLIMACGTGKTYTSLLITEQLLGGKGLVLFMVPSIALLGQSLNAWSADAKKPIKAVCICSDSKASRKIQNKYDDMDDSVVDLAVPASTSPQSIASQLKKYRNHDGLVVVFSTYQSIDAVSAAQQEILSETDGEYGVFDFIICDEAHRTTGVKLSDKDESNFTKIHSDDNVQGRKRLYMTATPRLYGESAKIKASEKDCILCSMDDKALYGEEFYRVNFSYAVQNGLLTDYKVLVLTVGEDDVPENIRRDVTDTTTELNFDDTSKLIGVINGLSKMIQGDDHRTWDADPHMMRRAVAFCSSIDRSTSRVGIASKYVASVLPQISEKYDENLDAGSLSHTVSIATKHIDGSMNSQERNGILQWLADEPDNERECRVVTNVRCLSEGVDVPSLDAVLFLSARNSQVDVVQSVGRVMRTFHKGLPDEKKYGYIIIPIVVPSDVSAEEALDNSKTFDVVWEILNALRSHDDRFNAMVNKIALNKQKPNKQSYTPSVTIGRPGLGFQEGEEEARQMENAEIARQLELRFGELQDGMYAKLVEKCGDRLYWENWAKEIGLIAHKFIERISKLIQSGVHKKAFNEYLKGLQRDLNPSVDATQAIEMLAQHIITRPVFDALFADYQFVNNNAVSRSMQRMIDLLQEQAFEKDTEVLEKFYQSVRTNIGGIDNLEGKQTIIKNLYEKFFKGAFPLTVEKLGIVYTPVECVDFIIHSVNDILKAEFDTSLTEQNVHILDPFVGTGTFITRLLQSGLIRPEDMERKYLNEIHCNEIVLLAYYIADVNIESVFHDITRRKTYLPYSGICLTDTFQLAEKKHNELFTEFFQDNSKRVKKQMATHVRVIVGNPPYSVGQKSANDKAQNLSYPYLEKRISETYAAATSDKGRTIQALYDSYIKAFRWASDRIPQDEGGIVAFISNGAWLDSNSGEGFRRCLEKEFTSIYVLNLRGNQRTSGELSRKEGGKIFGSGSRTPIAITFLVKNPAKKGQKAIIHYHDIGDYLTREQKLKMVKEFRSISSQKLDWQIISPNEKADWINQRDGVFDNFILLGNKKDSKQTVFSIFSAGDITHRDVWCYDSSSKSLSSRISNTINNYNDEIKKCTACKTIEDVSAIVNLDPTKIKWDQKLFEQALKGEQQTFDCSKIRKAIYRPFFKQWLYYDKVFNWSQYQLPKLFPDTTSKNFLICVSGIGVSKDFTCIISDTLPDLELIGKSQCFPLYRYEENKNQEGTLFDDTETNRYIRRDCITDWILKEVRNRFGGSRAITKEHIFYYVYGLLHSKQYRERFADDLKKSLPRIPIVDNVQDFMDFYKAGKELADLHLNYEQGINVQTTGHDSDYIFFAEMPMLAHRFFSVKVIGDIDIWQSEWTDETYQHFAVDKMKFTKVRDENGKLISDKTRIIYNGHITIENIPLKAYEYIVNGKSAIDWIMERYAVTIDKASQIKNDPNDWSREHEQPRYILDLLLSVIMLSCQTVDIVNTLPILRF</sequence>
<dbReference type="SMART" id="SM00490">
    <property type="entry name" value="HELICc"/>
    <property type="match status" value="1"/>
</dbReference>
<dbReference type="GO" id="GO:0003677">
    <property type="term" value="F:DNA binding"/>
    <property type="evidence" value="ECO:0007669"/>
    <property type="project" value="InterPro"/>
</dbReference>
<dbReference type="Proteomes" id="UP000758576">
    <property type="component" value="Unassembled WGS sequence"/>
</dbReference>
<dbReference type="InterPro" id="IPR014001">
    <property type="entry name" value="Helicase_ATP-bd"/>
</dbReference>
<dbReference type="GO" id="GO:0005524">
    <property type="term" value="F:ATP binding"/>
    <property type="evidence" value="ECO:0007669"/>
    <property type="project" value="InterPro"/>
</dbReference>
<comment type="caution">
    <text evidence="5">The sequence shown here is derived from an EMBL/GenBank/DDBJ whole genome shotgun (WGS) entry which is preliminary data.</text>
</comment>
<proteinExistence type="inferred from homology"/>
<evidence type="ECO:0000259" key="3">
    <source>
        <dbReference type="PROSITE" id="PS51192"/>
    </source>
</evidence>
<evidence type="ECO:0000256" key="1">
    <source>
        <dbReference type="ARBA" id="ARBA00006594"/>
    </source>
</evidence>
<evidence type="ECO:0000313" key="6">
    <source>
        <dbReference type="Proteomes" id="UP000758576"/>
    </source>
</evidence>
<dbReference type="Gene3D" id="3.40.50.300">
    <property type="entry name" value="P-loop containing nucleotide triphosphate hydrolases"/>
    <property type="match status" value="2"/>
</dbReference>
<dbReference type="Gene3D" id="3.40.1350.10">
    <property type="match status" value="1"/>
</dbReference>
<feature type="domain" description="Helicase ATP-binding" evidence="3">
    <location>
        <begin position="190"/>
        <end position="399"/>
    </location>
</feature>
<dbReference type="InterPro" id="IPR011335">
    <property type="entry name" value="Restrct_endonuc-II-like"/>
</dbReference>
<dbReference type="InterPro" id="IPR001650">
    <property type="entry name" value="Helicase_C-like"/>
</dbReference>
<evidence type="ECO:0000313" key="5">
    <source>
        <dbReference type="EMBL" id="MBV3487505.1"/>
    </source>
</evidence>
<dbReference type="InterPro" id="IPR006935">
    <property type="entry name" value="Helicase/UvrB_N"/>
</dbReference>
<feature type="domain" description="Helicase C-terminal" evidence="4">
    <location>
        <begin position="484"/>
        <end position="675"/>
    </location>
</feature>
<dbReference type="Pfam" id="PF18135">
    <property type="entry name" value="Type_ISP_C"/>
    <property type="match status" value="1"/>
</dbReference>
<dbReference type="Pfam" id="PF13156">
    <property type="entry name" value="Mrr_cat_2"/>
    <property type="match status" value="1"/>
</dbReference>
<dbReference type="GO" id="GO:0004386">
    <property type="term" value="F:helicase activity"/>
    <property type="evidence" value="ECO:0007669"/>
    <property type="project" value="UniProtKB-KW"/>
</dbReference>
<dbReference type="SUPFAM" id="SSF52980">
    <property type="entry name" value="Restriction endonuclease-like"/>
    <property type="match status" value="1"/>
</dbReference>
<organism evidence="5 6">
    <name type="scientific">Phocaeicola vulgatus</name>
    <name type="common">Bacteroides vulgatus</name>
    <dbReference type="NCBI Taxonomy" id="821"/>
    <lineage>
        <taxon>Bacteria</taxon>
        <taxon>Pseudomonadati</taxon>
        <taxon>Bacteroidota</taxon>
        <taxon>Bacteroidia</taxon>
        <taxon>Bacteroidales</taxon>
        <taxon>Bacteroidaceae</taxon>
        <taxon>Phocaeicola</taxon>
    </lineage>
</organism>
<dbReference type="InterPro" id="IPR041635">
    <property type="entry name" value="Type_ISP_LLaBIII_C"/>
</dbReference>
<dbReference type="InterPro" id="IPR039442">
    <property type="entry name" value="Mrr-like_dom"/>
</dbReference>
<dbReference type="PROSITE" id="PS51194">
    <property type="entry name" value="HELICASE_CTER"/>
    <property type="match status" value="1"/>
</dbReference>
<dbReference type="CDD" id="cd22333">
    <property type="entry name" value="LlaBIII_nuclease-like"/>
    <property type="match status" value="1"/>
</dbReference>
<keyword evidence="5" id="KW-0547">Nucleotide-binding</keyword>
<dbReference type="GO" id="GO:0009307">
    <property type="term" value="P:DNA restriction-modification system"/>
    <property type="evidence" value="ECO:0007669"/>
    <property type="project" value="UniProtKB-KW"/>
</dbReference>
<dbReference type="InterPro" id="IPR029063">
    <property type="entry name" value="SAM-dependent_MTases_sf"/>
</dbReference>
<keyword evidence="5" id="KW-0378">Hydrolase</keyword>
<dbReference type="Pfam" id="PF22240">
    <property type="entry name" value="ISP_coupler"/>
    <property type="match status" value="1"/>
</dbReference>